<dbReference type="SUPFAM" id="SSF101821">
    <property type="entry name" value="Aminopeptidase/glucanase lid domain"/>
    <property type="match status" value="1"/>
</dbReference>
<proteinExistence type="inferred from homology"/>
<keyword evidence="5 9" id="KW-0378">Hydrolase</keyword>
<evidence type="ECO:0000313" key="9">
    <source>
        <dbReference type="EMBL" id="KNF08952.1"/>
    </source>
</evidence>
<feature type="active site" description="Proton acceptor" evidence="7">
    <location>
        <position position="209"/>
    </location>
</feature>
<feature type="binding site" evidence="8">
    <location>
        <position position="177"/>
    </location>
    <ligand>
        <name>Zn(2+)</name>
        <dbReference type="ChEBI" id="CHEBI:29105"/>
        <label>1</label>
    </ligand>
</feature>
<dbReference type="PANTHER" id="PTHR32481:SF0">
    <property type="entry name" value="AMINOPEPTIDASE YPDE-RELATED"/>
    <property type="match status" value="1"/>
</dbReference>
<evidence type="ECO:0000256" key="5">
    <source>
        <dbReference type="ARBA" id="ARBA00022801"/>
    </source>
</evidence>
<feature type="binding site" evidence="8">
    <location>
        <position position="232"/>
    </location>
    <ligand>
        <name>Zn(2+)</name>
        <dbReference type="ChEBI" id="CHEBI:29105"/>
        <label>1</label>
    </ligand>
</feature>
<comment type="caution">
    <text evidence="9">The sequence shown here is derived from an EMBL/GenBank/DDBJ whole genome shotgun (WGS) entry which is preliminary data.</text>
</comment>
<comment type="cofactor">
    <cofactor evidence="8">
        <name>a divalent metal cation</name>
        <dbReference type="ChEBI" id="CHEBI:60240"/>
    </cofactor>
    <text evidence="8">Binds 2 divalent metal cations per subunit.</text>
</comment>
<dbReference type="PIRSF" id="PIRSF001123">
    <property type="entry name" value="PepA_GA"/>
    <property type="match status" value="1"/>
</dbReference>
<dbReference type="Pfam" id="PF05343">
    <property type="entry name" value="Peptidase_M42"/>
    <property type="match status" value="1"/>
</dbReference>
<evidence type="ECO:0000256" key="6">
    <source>
        <dbReference type="PIRNR" id="PIRNR001123"/>
    </source>
</evidence>
<dbReference type="InterPro" id="IPR008007">
    <property type="entry name" value="Peptidase_M42"/>
</dbReference>
<dbReference type="Proteomes" id="UP000037267">
    <property type="component" value="Unassembled WGS sequence"/>
</dbReference>
<feature type="binding site" evidence="8">
    <location>
        <position position="68"/>
    </location>
    <ligand>
        <name>Zn(2+)</name>
        <dbReference type="ChEBI" id="CHEBI:29105"/>
        <label>1</label>
    </ligand>
</feature>
<dbReference type="Gene3D" id="2.40.30.40">
    <property type="entry name" value="Peptidase M42, domain 2"/>
    <property type="match status" value="1"/>
</dbReference>
<name>A0A0L0WBV6_GOTPU</name>
<evidence type="ECO:0000256" key="2">
    <source>
        <dbReference type="ARBA" id="ARBA00022438"/>
    </source>
</evidence>
<protein>
    <submittedName>
        <fullName evidence="9">Peptidase M42 family protein</fullName>
        <ecNumber evidence="9">3.2.1.4</ecNumber>
    </submittedName>
</protein>
<accession>A0A0L0WBV6</accession>
<keyword evidence="4 8" id="KW-0479">Metal-binding</keyword>
<dbReference type="GO" id="GO:0006508">
    <property type="term" value="P:proteolysis"/>
    <property type="evidence" value="ECO:0007669"/>
    <property type="project" value="UniProtKB-KW"/>
</dbReference>
<feature type="binding site" evidence="8">
    <location>
        <position position="210"/>
    </location>
    <ligand>
        <name>Zn(2+)</name>
        <dbReference type="ChEBI" id="CHEBI:29105"/>
        <label>2</label>
    </ligand>
</feature>
<dbReference type="InterPro" id="IPR023367">
    <property type="entry name" value="Peptidase_M42_dom2"/>
</dbReference>
<evidence type="ECO:0000256" key="4">
    <source>
        <dbReference type="ARBA" id="ARBA00022723"/>
    </source>
</evidence>
<dbReference type="Gene3D" id="3.40.630.10">
    <property type="entry name" value="Zn peptidases"/>
    <property type="match status" value="1"/>
</dbReference>
<evidence type="ECO:0000256" key="3">
    <source>
        <dbReference type="ARBA" id="ARBA00022670"/>
    </source>
</evidence>
<dbReference type="STRING" id="1503.CLPU_5c02590"/>
<dbReference type="SUPFAM" id="SSF53187">
    <property type="entry name" value="Zn-dependent exopeptidases"/>
    <property type="match status" value="1"/>
</dbReference>
<gene>
    <name evidence="9" type="ORF">CLPU_5c02590</name>
</gene>
<dbReference type="RefSeq" id="WP_050355026.1">
    <property type="nucleotide sequence ID" value="NZ_LGSS01000005.1"/>
</dbReference>
<feature type="binding site" evidence="8">
    <location>
        <position position="177"/>
    </location>
    <ligand>
        <name>Zn(2+)</name>
        <dbReference type="ChEBI" id="CHEBI:29105"/>
        <label>2</label>
    </ligand>
</feature>
<dbReference type="GO" id="GO:0008810">
    <property type="term" value="F:cellulase activity"/>
    <property type="evidence" value="ECO:0007669"/>
    <property type="project" value="UniProtKB-EC"/>
</dbReference>
<dbReference type="GO" id="GO:0046872">
    <property type="term" value="F:metal ion binding"/>
    <property type="evidence" value="ECO:0007669"/>
    <property type="project" value="UniProtKB-UniRule"/>
</dbReference>
<keyword evidence="10" id="KW-1185">Reference proteome</keyword>
<sequence length="352" mass="38853">MDLRDAVTKLSDAHGVSGYEHNISIILKDIFTEFCSDINVDKLGNFYAIKRGEDRKIENNIKIMLAAHMDEIGFMVSNIEDNGLVSFSTIGGFDPRTLLFQDVIIHSKNEILGVVVPKDFNNKSDNADKAKTIEDLAVDIGHDKENAKKLVEIGDTITIKRASLALRENIVSGKALDDRAGIAVMLECAKELMNFKHESDVYFVGTVQEEVGIRGATVSTYNINPDIGIAIDVGFGHTSELPEESTLKMGKGPGITLGANIHPKLREKIVEIAQEYNIPFQYELDPGPTGTDARAIQITRCGIPTLLISLPLKYMHTSVETINLVDIKNAGKLLARFISYITKDNLEELLCY</sequence>
<dbReference type="PATRIC" id="fig|1503.3.peg.2788"/>
<dbReference type="EC" id="3.2.1.4" evidence="9"/>
<evidence type="ECO:0000313" key="10">
    <source>
        <dbReference type="Proteomes" id="UP000037267"/>
    </source>
</evidence>
<reference evidence="10" key="1">
    <citation type="submission" date="2015-07" db="EMBL/GenBank/DDBJ databases">
        <title>Draft genome sequence of the purine-degrading Gottschalkia purinilyticum DSM 1384 (formerly Clostridium purinilyticum).</title>
        <authorList>
            <person name="Poehlein A."/>
            <person name="Schiel-Bengelsdorf B."/>
            <person name="Bengelsdorf F.R."/>
            <person name="Daniel R."/>
            <person name="Duerre P."/>
        </authorList>
    </citation>
    <scope>NUCLEOTIDE SEQUENCE [LARGE SCALE GENOMIC DNA]</scope>
    <source>
        <strain evidence="10">DSM 1384</strain>
    </source>
</reference>
<feature type="binding site" evidence="8">
    <location>
        <position position="316"/>
    </location>
    <ligand>
        <name>Zn(2+)</name>
        <dbReference type="ChEBI" id="CHEBI:29105"/>
        <label>2</label>
    </ligand>
</feature>
<keyword evidence="3" id="KW-0645">Protease</keyword>
<keyword evidence="9" id="KW-0326">Glycosidase</keyword>
<dbReference type="GO" id="GO:0004177">
    <property type="term" value="F:aminopeptidase activity"/>
    <property type="evidence" value="ECO:0007669"/>
    <property type="project" value="UniProtKB-UniRule"/>
</dbReference>
<keyword evidence="2" id="KW-0031">Aminopeptidase</keyword>
<dbReference type="AlphaFoldDB" id="A0A0L0WBV6"/>
<evidence type="ECO:0000256" key="8">
    <source>
        <dbReference type="PIRSR" id="PIRSR001123-2"/>
    </source>
</evidence>
<dbReference type="EMBL" id="LGSS01000005">
    <property type="protein sequence ID" value="KNF08952.1"/>
    <property type="molecule type" value="Genomic_DNA"/>
</dbReference>
<organism evidence="9 10">
    <name type="scientific">Gottschalkia purinilytica</name>
    <name type="common">Clostridium purinilyticum</name>
    <dbReference type="NCBI Taxonomy" id="1503"/>
    <lineage>
        <taxon>Bacteria</taxon>
        <taxon>Bacillati</taxon>
        <taxon>Bacillota</taxon>
        <taxon>Tissierellia</taxon>
        <taxon>Tissierellales</taxon>
        <taxon>Gottschalkiaceae</taxon>
        <taxon>Gottschalkia</taxon>
    </lineage>
</organism>
<dbReference type="OrthoDB" id="9772053at2"/>
<evidence type="ECO:0000256" key="7">
    <source>
        <dbReference type="PIRSR" id="PIRSR001123-1"/>
    </source>
</evidence>
<dbReference type="PANTHER" id="PTHR32481">
    <property type="entry name" value="AMINOPEPTIDASE"/>
    <property type="match status" value="1"/>
</dbReference>
<evidence type="ECO:0000256" key="1">
    <source>
        <dbReference type="ARBA" id="ARBA00006272"/>
    </source>
</evidence>
<dbReference type="InterPro" id="IPR051464">
    <property type="entry name" value="Peptidase_M42_aminopept"/>
</dbReference>
<comment type="similarity">
    <text evidence="1 6">Belongs to the peptidase M42 family.</text>
</comment>